<name>A0ABR9DCC5_9GAMM</name>
<sequence length="397" mass="45474">MDQENPSRFEPELRLFLSADIVGSTAFKQLARRSPRHDDTYLPGKVPVESWVYAISGFFREFSTGFQRKWELTKKDLPDDWAAVVKAEPKFWKGRGDEILYSARLSDPREALALIRAWVETMHEQRSKFQNRDDEAILDIKGSAWIAGFPINNAFVCFENNFGDRSENNNIPDDPVISAFELYRNKCDSNGHQIVVDYIGPSIDTGFRIATLATPRKFIISVDLAYLVAYSALDIKSTYQGGVRKPEIYFDGRVSLKGVTGGCAYPCFWLDAGKGDRLNEHEDKLSNLRPVTHEMVRDFCDEYFKSSQHRFVMRPFIQRCSFGHFDNVPQRHDELMDRLNSYLEEENLKRSKETTDIEAKNDPEISDSINSASVETSIPDLTSLLDKLHKIQQGDVD</sequence>
<accession>A0ABR9DCC5</accession>
<feature type="region of interest" description="Disordered" evidence="1">
    <location>
        <begin position="350"/>
        <end position="372"/>
    </location>
</feature>
<feature type="compositionally biased region" description="Basic and acidic residues" evidence="1">
    <location>
        <begin position="350"/>
        <end position="363"/>
    </location>
</feature>
<reference evidence="2 3" key="1">
    <citation type="submission" date="2020-09" db="EMBL/GenBank/DDBJ databases">
        <title>Methylomonas albis sp. nov. and Methylomonas fluvii sp. nov.: Two cold-adapted methanotrophs from the River Elbe and an amended description of Methylovulum psychrotolerans strain Eb1.</title>
        <authorList>
            <person name="Bussmann I.K."/>
            <person name="Klings K.-W."/>
            <person name="Warnstedt J."/>
            <person name="Hoppert M."/>
            <person name="Saborowski A."/>
            <person name="Horn F."/>
            <person name="Liebner S."/>
        </authorList>
    </citation>
    <scope>NUCLEOTIDE SEQUENCE [LARGE SCALE GENOMIC DNA]</scope>
    <source>
        <strain evidence="2 3">EbB</strain>
    </source>
</reference>
<protein>
    <submittedName>
        <fullName evidence="2">Uncharacterized protein</fullName>
    </submittedName>
</protein>
<keyword evidence="3" id="KW-1185">Reference proteome</keyword>
<comment type="caution">
    <text evidence="2">The sequence shown here is derived from an EMBL/GenBank/DDBJ whole genome shotgun (WGS) entry which is preliminary data.</text>
</comment>
<dbReference type="Proteomes" id="UP000641152">
    <property type="component" value="Unassembled WGS sequence"/>
</dbReference>
<dbReference type="RefSeq" id="WP_192392729.1">
    <property type="nucleotide sequence ID" value="NZ_CAJHIU010000001.1"/>
</dbReference>
<gene>
    <name evidence="2" type="ORF">EBB_04945</name>
</gene>
<organism evidence="2 3">
    <name type="scientific">Methylomonas fluvii</name>
    <dbReference type="NCBI Taxonomy" id="1854564"/>
    <lineage>
        <taxon>Bacteria</taxon>
        <taxon>Pseudomonadati</taxon>
        <taxon>Pseudomonadota</taxon>
        <taxon>Gammaproteobacteria</taxon>
        <taxon>Methylococcales</taxon>
        <taxon>Methylococcaceae</taxon>
        <taxon>Methylomonas</taxon>
    </lineage>
</organism>
<proteinExistence type="predicted"/>
<evidence type="ECO:0000313" key="2">
    <source>
        <dbReference type="EMBL" id="MBD9359904.1"/>
    </source>
</evidence>
<evidence type="ECO:0000313" key="3">
    <source>
        <dbReference type="Proteomes" id="UP000641152"/>
    </source>
</evidence>
<evidence type="ECO:0000256" key="1">
    <source>
        <dbReference type="SAM" id="MobiDB-lite"/>
    </source>
</evidence>
<dbReference type="EMBL" id="JACXST010000001">
    <property type="protein sequence ID" value="MBD9359904.1"/>
    <property type="molecule type" value="Genomic_DNA"/>
</dbReference>